<dbReference type="STRING" id="1792845.BC343_03385"/>
<dbReference type="EMBL" id="MBTF01000001">
    <property type="protein sequence ID" value="OOQ62105.1"/>
    <property type="molecule type" value="Genomic_DNA"/>
</dbReference>
<dbReference type="Proteomes" id="UP000189739">
    <property type="component" value="Unassembled WGS sequence"/>
</dbReference>
<reference evidence="1 2" key="1">
    <citation type="submission" date="2016-07" db="EMBL/GenBank/DDBJ databases">
        <title>Genomic analysis of zinc-resistant bacterium Mucilaginibacter pedocola TBZ30.</title>
        <authorList>
            <person name="Huang J."/>
            <person name="Tang J."/>
        </authorList>
    </citation>
    <scope>NUCLEOTIDE SEQUENCE [LARGE SCALE GENOMIC DNA]</scope>
    <source>
        <strain evidence="1 2">TBZ30</strain>
    </source>
</reference>
<evidence type="ECO:0000313" key="2">
    <source>
        <dbReference type="Proteomes" id="UP000189739"/>
    </source>
</evidence>
<sequence length="78" mass="8220">MVSFFMVSAGVVDGVLITAAESVLVVSVPSPAFFSEPQPAATAPTIVATNAKLKICFFIIDISFVLMNFTSYSNIITA</sequence>
<dbReference type="AlphaFoldDB" id="A0A1S9PMC3"/>
<accession>A0A1S9PMC3</accession>
<keyword evidence="2" id="KW-1185">Reference proteome</keyword>
<comment type="caution">
    <text evidence="1">The sequence shown here is derived from an EMBL/GenBank/DDBJ whole genome shotgun (WGS) entry which is preliminary data.</text>
</comment>
<organism evidence="1 2">
    <name type="scientific">Mucilaginibacter pedocola</name>
    <dbReference type="NCBI Taxonomy" id="1792845"/>
    <lineage>
        <taxon>Bacteria</taxon>
        <taxon>Pseudomonadati</taxon>
        <taxon>Bacteroidota</taxon>
        <taxon>Sphingobacteriia</taxon>
        <taxon>Sphingobacteriales</taxon>
        <taxon>Sphingobacteriaceae</taxon>
        <taxon>Mucilaginibacter</taxon>
    </lineage>
</organism>
<evidence type="ECO:0000313" key="1">
    <source>
        <dbReference type="EMBL" id="OOQ62105.1"/>
    </source>
</evidence>
<name>A0A1S9PMC3_9SPHI</name>
<gene>
    <name evidence="1" type="ORF">BC343_03385</name>
</gene>
<protein>
    <submittedName>
        <fullName evidence="1">Uncharacterized protein</fullName>
    </submittedName>
</protein>
<proteinExistence type="predicted"/>